<feature type="transmembrane region" description="Helical" evidence="1">
    <location>
        <begin position="756"/>
        <end position="777"/>
    </location>
</feature>
<dbReference type="InterPro" id="IPR021843">
    <property type="entry name" value="PSME4_C"/>
</dbReference>
<evidence type="ECO:0000256" key="1">
    <source>
        <dbReference type="SAM" id="Phobius"/>
    </source>
</evidence>
<dbReference type="EMBL" id="LT608150">
    <property type="protein sequence ID" value="SCM26387.1"/>
    <property type="molecule type" value="Genomic_DNA"/>
</dbReference>
<dbReference type="GO" id="GO:0010499">
    <property type="term" value="P:proteasomal ubiquitin-independent protein catabolic process"/>
    <property type="evidence" value="ECO:0007669"/>
    <property type="project" value="TreeGrafter"/>
</dbReference>
<dbReference type="Pfam" id="PF11919">
    <property type="entry name" value="PSME4_C"/>
    <property type="match status" value="1"/>
</dbReference>
<evidence type="ECO:0000313" key="4">
    <source>
        <dbReference type="Proteomes" id="UP000516480"/>
    </source>
</evidence>
<dbReference type="VEuPathDB" id="PlasmoDB:PBANKA_1425400"/>
<dbReference type="InterPro" id="IPR016024">
    <property type="entry name" value="ARM-type_fold"/>
</dbReference>
<evidence type="ECO:0000313" key="3">
    <source>
        <dbReference type="EMBL" id="SCM26387.1"/>
    </source>
</evidence>
<dbReference type="GO" id="GO:0070628">
    <property type="term" value="F:proteasome binding"/>
    <property type="evidence" value="ECO:0007669"/>
    <property type="project" value="InterPro"/>
</dbReference>
<sequence length="2436" mass="288549">MNMTNEENITTELNGGNGENGKNIFESNIINTFRDLNDYSKYFPKKIKDNVIKEKYEILKEIKKLATLKKNTSYNITSIIKWFNAYEIINTEKHKSFHFYIFMIKYLWNSFQNKHVSPNLKTYICQVISNILKNIKKYILYNFFFDYDQKLLQKDNGENCKQCEEDIENKSDVTDNSYIEISGEYFKEYETVIEESDIESSINEGNMQSLSDLYYVTDNGIYEKNEEVDSFLNNQIIINGMDESFRFYIQKRIFDIIDYNYLFGLLYDYLIGDVKSSDGSNQCSHNVYKNYIGSVLSILINLKNFCYYNKDVHNLLLNFSFNNLYPTKYEEYKSMIDTQRLDNTQKEYENEPMELLVNKKMDENVNKECKKFAHDKKKNSEMEIKETKSTNNNNNNEGLKFNIDVCQYNVEDLEICIRYNTIFLNIMILSQLSSDDLCYKLIKDKKLLYLYKKVKKFNWHSINFSFVKIIYRGLKYSYLYNIDVENEIREIFNILLFLFLFYIKLPSNIQINACKYHIPDEYSLLINYDDSVIKLISKIFVYLLNKKYVAPERKDKNGEKTEKIQSELIDIFLDHLNDNNFSVNGPEGLYYNDDIGAMCILKNVDIYDFINVINSLFIPHIHPSNVGKHVGNISIFINHFLYSFIRKLKRENLYLKKINSSYNNDMNKNINSSLPNNWDKKKECIFNYINNYFITEEDKNFVVEKFTELAIQGMFPKSIKGTSLFENILKHLCTIDVNCLDAFIKKILEGLINVNISTQICNCLFCLCLLLPLLIKYKSKYLKDILYVMNMGIDICDIYKSFTIFSFLSILFSYIPIIKINRDINEDDYKYVIAEYKKFENENVGIDHFNGNNDDNNLLFGLENIIMNHSKKYLTDQEIKLLIKERKEFVDYLCYWVYEFFDKILYFIKYTQNEQPKGNKKQNSESKEEKLENDLHSGLKTTIISLFIRLDHDISYELCLQFLNNIDQENSKALSMIPYAIGMIKNRKIFDTVFNAFYKMVITKKQKKVTSVSDCADNEKTKNMKEGKCDHNITIVYSRNEYSNDDTVKCYLHFLANFIRRANKGFVNEEEIYKLIEIYILEKNNSVFKYVCKIIYRFLEYKFNFTVKNYSNFEINEIMDERDKIASLASWCVPWHKHVFMGKQNNENNTTTTKLAEDIAYNNLSLKEKDKQDIESLIKWNIPSIEDIKAGKKLIFLILDYIIDLLLQYNIPINTPNLVKYIEERNLKNNKFEWKFTLDYLNIISRIYKLIKAIIKAVSTLYPDERYNYDKLLTKCHIIDTKLFLYIYIYISEIIIILSVHVLKLPEQVLEISSYVNYSSNKEGSKSCIKSDVNNCNKNDGNKKSIDIEEKENKIKLREIFFSNVINNREKDIKADAKMQRKLIKIIHFILLKTNDGDNANSYNEYINSVLSFTYNIYPFSFNYDIIKSQYVNNIFYLFNERLKQRKKNYSFTGFREQLCNILFFINLSIYSQVRTYAQNTIKTILPTFKIIKVPFLNICYFYLKNYVILYTNIKGTQKETCDQNNDLNEKDSIIEIVQINSGEIDNVPNKDECNANINKLQTLKSFNDLNNSDYFENKCISCFNSIIITISNNSGLIKKISADMSLLKKYIKVIINILRLEIEKEDIKLKCMKFIYSIINNRFIKEEGIIQKRKKNSTTSSSTITKHKSKDQLFLFLKKQIEHENNNVYTDIVILSFFICFNDFAIKNYLQFYFNYLLENLSIKKNVNVYNLAFLGFVKLLRSVTLLINAGMSIQSVTNPVNENEIDLATNQNEFVFPEFINSTFKSENIYHNFVEICIYKNLKSKKKNNSINSIIINLSKVQKSFKGFAQINESHLKDFYSYYIFFKFLVKLQNSYNGIIENDTSEINSTDNITTSSKVSNCDDSINYIGKIIPILKKLQMDEHVDNEYKSTLISLICPLLLALRKFKNEKERCKIITDLVALMESEISIVNMEVFNFWLYYFHLLFINIKKKYINIYEKLFDFCLNFHFKDASSLVVKKKTQLLNIMITYSIHKNNHLIDKHIINYLKLINNDNMTTRQIIGDLLTCILYVLYDNKYYNHLKNIYYNILLYLYNLSNNVVNYLQTEQDIHKKSTHIYTLETLAYLTINLFTNKCMYVINNISIQFLKMFILSSYLIDNFINGLANKAINCLLCPSLYLFRPIKSDLCNMNKIKCGNSILENEQNNYFNWEILFKMNENEDKKEEDFNKLLEAKKENFDKYMAEETNTLLVNSLVFLINKKDWKVRNSTLQFCFYFYSYYCIYYYNKKENAILLNIFISMLNDNYVEIQNISRQILSSVLCYYDNKTLEKFSHFFLNITKEHQKKSIQNPSHDNNIGKNITKIIDKKKNIAIYALISIVNSFPNFVPNWLPNILITVARMSNTTTHIIKKEIEKCIQNFLRTHKDEWEYKYKTIFTEDQLNILDMYRGGLNYFT</sequence>
<gene>
    <name evidence="3" type="ORF">PBNK65NY_000441600</name>
</gene>
<dbReference type="InterPro" id="IPR035309">
    <property type="entry name" value="PSME4"/>
</dbReference>
<feature type="domain" description="Proteasome activator complex subunit 4 C-terminal" evidence="2">
    <location>
        <begin position="2350"/>
        <end position="2435"/>
    </location>
</feature>
<keyword evidence="1" id="KW-0812">Transmembrane</keyword>
<reference evidence="3 4" key="1">
    <citation type="submission" date="2016-08" db="EMBL/GenBank/DDBJ databases">
        <authorList>
            <consortium name="Pathogen Informatics"/>
        </authorList>
    </citation>
    <scope>NUCLEOTIDE SEQUENCE [LARGE SCALE GENOMIC DNA]</scope>
    <source>
        <strain evidence="3 4">NK65 ny</strain>
    </source>
</reference>
<dbReference type="SUPFAM" id="SSF48371">
    <property type="entry name" value="ARM repeat"/>
    <property type="match status" value="1"/>
</dbReference>
<dbReference type="PANTHER" id="PTHR32170:SF3">
    <property type="entry name" value="PROTEASOME ACTIVATOR COMPLEX SUBUNIT 4"/>
    <property type="match status" value="1"/>
</dbReference>
<evidence type="ECO:0000259" key="2">
    <source>
        <dbReference type="Pfam" id="PF11919"/>
    </source>
</evidence>
<feature type="transmembrane region" description="Helical" evidence="1">
    <location>
        <begin position="798"/>
        <end position="817"/>
    </location>
</feature>
<organism evidence="3 4">
    <name type="scientific">Plasmodium berghei</name>
    <dbReference type="NCBI Taxonomy" id="5821"/>
    <lineage>
        <taxon>Eukaryota</taxon>
        <taxon>Sar</taxon>
        <taxon>Alveolata</taxon>
        <taxon>Apicomplexa</taxon>
        <taxon>Aconoidasida</taxon>
        <taxon>Haemosporida</taxon>
        <taxon>Plasmodiidae</taxon>
        <taxon>Plasmodium</taxon>
        <taxon>Plasmodium (Vinckeia)</taxon>
    </lineage>
</organism>
<dbReference type="GO" id="GO:0005634">
    <property type="term" value="C:nucleus"/>
    <property type="evidence" value="ECO:0007669"/>
    <property type="project" value="TreeGrafter"/>
</dbReference>
<keyword evidence="1" id="KW-1133">Transmembrane helix</keyword>
<protein>
    <recommendedName>
        <fullName evidence="2">Proteasome activator complex subunit 4 C-terminal domain-containing protein</fullName>
    </recommendedName>
</protein>
<dbReference type="GO" id="GO:0005829">
    <property type="term" value="C:cytosol"/>
    <property type="evidence" value="ECO:0007669"/>
    <property type="project" value="TreeGrafter"/>
</dbReference>
<accession>A0A1C6YSN0</accession>
<dbReference type="Proteomes" id="UP000516480">
    <property type="component" value="Chromosome 14"/>
</dbReference>
<proteinExistence type="predicted"/>
<dbReference type="GO" id="GO:0016504">
    <property type="term" value="F:peptidase activator activity"/>
    <property type="evidence" value="ECO:0007669"/>
    <property type="project" value="InterPro"/>
</dbReference>
<keyword evidence="1" id="KW-0472">Membrane</keyword>
<name>A0A1C6YSN0_PLABE</name>
<dbReference type="PANTHER" id="PTHR32170">
    <property type="entry name" value="PROTEASOME ACTIVATOR COMPLEX SUBUNIT 4"/>
    <property type="match status" value="1"/>
</dbReference>